<accession>A0A498JFS2</accession>
<feature type="transmembrane region" description="Helical" evidence="6">
    <location>
        <begin position="679"/>
        <end position="698"/>
    </location>
</feature>
<protein>
    <recommendedName>
        <fullName evidence="6">Choline transporter-like protein</fullName>
    </recommendedName>
</protein>
<comment type="similarity">
    <text evidence="2 6">Belongs to the CTL (choline transporter-like) family.</text>
</comment>
<comment type="subcellular location">
    <subcellularLocation>
        <location evidence="6">Cell membrane</location>
        <topology evidence="6">Multi-pass membrane protein</topology>
    </subcellularLocation>
    <subcellularLocation>
        <location evidence="1">Membrane</location>
        <topology evidence="1">Multi-pass membrane protein</topology>
    </subcellularLocation>
</comment>
<reference evidence="8 9" key="1">
    <citation type="submission" date="2018-10" db="EMBL/GenBank/DDBJ databases">
        <title>A high-quality apple genome assembly.</title>
        <authorList>
            <person name="Hu J."/>
        </authorList>
    </citation>
    <scope>NUCLEOTIDE SEQUENCE [LARGE SCALE GENOMIC DNA]</scope>
    <source>
        <strain evidence="9">cv. HFTH1</strain>
        <tissue evidence="8">Young leaf</tissue>
    </source>
</reference>
<dbReference type="PANTHER" id="PTHR12385:SF93">
    <property type="entry name" value="CHOLINE TRANSPORTER-LIKE PROTEIN"/>
    <property type="match status" value="1"/>
</dbReference>
<comment type="caution">
    <text evidence="8">The sequence shown here is derived from an EMBL/GenBank/DDBJ whole genome shotgun (WGS) entry which is preliminary data.</text>
</comment>
<dbReference type="EMBL" id="RDQH01000333">
    <property type="protein sequence ID" value="RXH93986.1"/>
    <property type="molecule type" value="Genomic_DNA"/>
</dbReference>
<feature type="compositionally biased region" description="Acidic residues" evidence="7">
    <location>
        <begin position="214"/>
        <end position="223"/>
    </location>
</feature>
<evidence type="ECO:0000256" key="1">
    <source>
        <dbReference type="ARBA" id="ARBA00004141"/>
    </source>
</evidence>
<feature type="region of interest" description="Disordered" evidence="7">
    <location>
        <begin position="197"/>
        <end position="226"/>
    </location>
</feature>
<evidence type="ECO:0000313" key="9">
    <source>
        <dbReference type="Proteomes" id="UP000290289"/>
    </source>
</evidence>
<dbReference type="InterPro" id="IPR007603">
    <property type="entry name" value="Choline_transptr-like"/>
</dbReference>
<feature type="transmembrane region" description="Helical" evidence="6">
    <location>
        <begin position="505"/>
        <end position="523"/>
    </location>
</feature>
<feature type="compositionally biased region" description="Basic residues" evidence="7">
    <location>
        <begin position="100"/>
        <end position="119"/>
    </location>
</feature>
<feature type="compositionally biased region" description="Basic and acidic residues" evidence="7">
    <location>
        <begin position="197"/>
        <end position="213"/>
    </location>
</feature>
<dbReference type="InterPro" id="IPR019034">
    <property type="entry name" value="UPF0390"/>
</dbReference>
<evidence type="ECO:0000313" key="8">
    <source>
        <dbReference type="EMBL" id="RXH93986.1"/>
    </source>
</evidence>
<dbReference type="STRING" id="3750.A0A498JFS2"/>
<keyword evidence="3 6" id="KW-0812">Transmembrane</keyword>
<sequence>MGVDEAVEGWPYDFVSVEGELSPKLELNQKGKSGNMRFIWNVGFLERIIGCTEITQTKSPEQNPSRVRVEKKKSSRGAEEREVRNRKREMTQKGKLFKGQQKRKTIPPNRHGKMTQIRKGKRVIKPSKVTGEMDSDREMTKFINHCNEMKAATAANKEGGQLSIVKTPQASDFVFRSNSLNSLYHLIRLRSFGMVEEREREQLEEREDYGRKEEEEEEEEDVRDVEKGEVGFEEQAVAAERNININTNHGNNNINQNESEGDVHMSMLQRLNPTNPLRIVINSKTRAATPPPPPARFSNIRGFGGGHGGATATPSPPQFASHTNTPQHSQPRSTPTPQPSFTTLNSRKYTNKMSLFLFLLHMVAAIGLVGFLMFRGVQGLIEASDNKVKRAEKRVLKFFLPQVEAASLLSIVLAFAWQKAVRLWPKFFIHFILWTTFVMSLSAGILLICFQKPPTDGVAVCFIAFAIGNGLYACWITQRIGFCSKILIKSLEPVSKFPDLNQPTYWMLGVGFLWMSLLILAVIGALNFYFPPLIIILLVLSLAWTAEVMRNVANMTVSRVISLYYLRGMQSNTQFCFQRALSKNLGSACLGSLFLPSIEALRIVARALNLLKGEDEFMFSCAHCCLKVMECIFRYGNGWAFIQIAVYGKGFVRASQDTWELFERQEMESIVDSDITSSICFLTGVCSGSICVIVVAAWTARVHQSFTATISLLTFFIGYLMTRIAMALPHACVGSYFVCYAENPDNRLFDNTIKDRLALMKSGRDVVVPTPRVPRRFAR</sequence>
<feature type="transmembrane region" description="Helical" evidence="6">
    <location>
        <begin position="428"/>
        <end position="450"/>
    </location>
</feature>
<evidence type="ECO:0000256" key="6">
    <source>
        <dbReference type="RuleBase" id="RU368066"/>
    </source>
</evidence>
<evidence type="ECO:0000256" key="3">
    <source>
        <dbReference type="ARBA" id="ARBA00022692"/>
    </source>
</evidence>
<keyword evidence="4 6" id="KW-1133">Transmembrane helix</keyword>
<dbReference type="Pfam" id="PF09495">
    <property type="entry name" value="DUF2462"/>
    <property type="match status" value="1"/>
</dbReference>
<dbReference type="PANTHER" id="PTHR12385">
    <property type="entry name" value="CHOLINE TRANSPORTER-LIKE (SLC FAMILY 44)"/>
    <property type="match status" value="1"/>
</dbReference>
<evidence type="ECO:0000256" key="4">
    <source>
        <dbReference type="ARBA" id="ARBA00022989"/>
    </source>
</evidence>
<feature type="compositionally biased region" description="Basic and acidic residues" evidence="7">
    <location>
        <begin position="76"/>
        <end position="92"/>
    </location>
</feature>
<feature type="transmembrane region" description="Helical" evidence="6">
    <location>
        <begin position="395"/>
        <end position="416"/>
    </location>
</feature>
<comment type="function">
    <text evidence="6">Choline transporter.</text>
</comment>
<feature type="transmembrane region" description="Helical" evidence="6">
    <location>
        <begin position="353"/>
        <end position="374"/>
    </location>
</feature>
<proteinExistence type="inferred from homology"/>
<comment type="caution">
    <text evidence="6">Lacks conserved residue(s) required for the propagation of feature annotation.</text>
</comment>
<feature type="region of interest" description="Disordered" evidence="7">
    <location>
        <begin position="56"/>
        <end position="119"/>
    </location>
</feature>
<feature type="compositionally biased region" description="Low complexity" evidence="7">
    <location>
        <begin position="325"/>
        <end position="343"/>
    </location>
</feature>
<evidence type="ECO:0000256" key="5">
    <source>
        <dbReference type="ARBA" id="ARBA00023136"/>
    </source>
</evidence>
<dbReference type="AlphaFoldDB" id="A0A498JFS2"/>
<keyword evidence="5 6" id="KW-0472">Membrane</keyword>
<keyword evidence="9" id="KW-1185">Reference proteome</keyword>
<organism evidence="8 9">
    <name type="scientific">Malus domestica</name>
    <name type="common">Apple</name>
    <name type="synonym">Pyrus malus</name>
    <dbReference type="NCBI Taxonomy" id="3750"/>
    <lineage>
        <taxon>Eukaryota</taxon>
        <taxon>Viridiplantae</taxon>
        <taxon>Streptophyta</taxon>
        <taxon>Embryophyta</taxon>
        <taxon>Tracheophyta</taxon>
        <taxon>Spermatophyta</taxon>
        <taxon>Magnoliopsida</taxon>
        <taxon>eudicotyledons</taxon>
        <taxon>Gunneridae</taxon>
        <taxon>Pentapetalae</taxon>
        <taxon>rosids</taxon>
        <taxon>fabids</taxon>
        <taxon>Rosales</taxon>
        <taxon>Rosaceae</taxon>
        <taxon>Amygdaloideae</taxon>
        <taxon>Maleae</taxon>
        <taxon>Malus</taxon>
    </lineage>
</organism>
<dbReference type="Proteomes" id="UP000290289">
    <property type="component" value="Chromosome 7"/>
</dbReference>
<feature type="compositionally biased region" description="Polar residues" evidence="7">
    <location>
        <begin position="56"/>
        <end position="65"/>
    </location>
</feature>
<dbReference type="GO" id="GO:0005886">
    <property type="term" value="C:plasma membrane"/>
    <property type="evidence" value="ECO:0007669"/>
    <property type="project" value="UniProtKB-SubCell"/>
</dbReference>
<dbReference type="GO" id="GO:0022857">
    <property type="term" value="F:transmembrane transporter activity"/>
    <property type="evidence" value="ECO:0007669"/>
    <property type="project" value="UniProtKB-UniRule"/>
</dbReference>
<name>A0A498JFS2_MALDO</name>
<gene>
    <name evidence="8" type="ORF">DVH24_016053</name>
</gene>
<dbReference type="Pfam" id="PF04515">
    <property type="entry name" value="Choline_transpo"/>
    <property type="match status" value="1"/>
</dbReference>
<evidence type="ECO:0000256" key="2">
    <source>
        <dbReference type="ARBA" id="ARBA00007168"/>
    </source>
</evidence>
<evidence type="ECO:0000256" key="7">
    <source>
        <dbReference type="SAM" id="MobiDB-lite"/>
    </source>
</evidence>
<feature type="region of interest" description="Disordered" evidence="7">
    <location>
        <begin position="300"/>
        <end position="344"/>
    </location>
</feature>